<protein>
    <submittedName>
        <fullName evidence="2">Uncharacterized protein</fullName>
    </submittedName>
</protein>
<feature type="compositionally biased region" description="Basic and acidic residues" evidence="1">
    <location>
        <begin position="10"/>
        <end position="21"/>
    </location>
</feature>
<name>A0AAN6UWQ4_9PEZI</name>
<dbReference type="RefSeq" id="XP_062633781.1">
    <property type="nucleotide sequence ID" value="XM_062778315.1"/>
</dbReference>
<dbReference type="EMBL" id="MU853632">
    <property type="protein sequence ID" value="KAK4140410.1"/>
    <property type="molecule type" value="Genomic_DNA"/>
</dbReference>
<sequence>MTTGHQKTTKNVEARRREQQRKAWKAGRKRKQPPAQYRLRTHMPRAGMIYYSDSPIMNNTRKEYAVAKRLKRVMPDPKSLDRRTVDATFAQIFKEAKAVLQKANTGNDTVTGASTNDPIAFIIQLKASPALKTWTSDLFPNHFIPLFLLLRGARQKWHKSPRAPFNVEEHTKTARAIDEFEAVSKFVWNTSFVAFWLIRAGLIGPLTWRETNKDEVESGDEQEERGQNGNNGNSGDDDNVFVVGQQTGDPGGSGQDEKMNDDDVLRAMNDAFKQFGMDFAVGDLQDVLARLRIQEEGTAAAAADSVPGDQEQQSANPSLEGEVVEEDQPGNPSLDEEVVVEEEDRDGDVQMADA</sequence>
<gene>
    <name evidence="2" type="ORF">C8A04DRAFT_14978</name>
</gene>
<reference evidence="2" key="1">
    <citation type="journal article" date="2023" name="Mol. Phylogenet. Evol.">
        <title>Genome-scale phylogeny and comparative genomics of the fungal order Sordariales.</title>
        <authorList>
            <person name="Hensen N."/>
            <person name="Bonometti L."/>
            <person name="Westerberg I."/>
            <person name="Brannstrom I.O."/>
            <person name="Guillou S."/>
            <person name="Cros-Aarteil S."/>
            <person name="Calhoun S."/>
            <person name="Haridas S."/>
            <person name="Kuo A."/>
            <person name="Mondo S."/>
            <person name="Pangilinan J."/>
            <person name="Riley R."/>
            <person name="LaButti K."/>
            <person name="Andreopoulos B."/>
            <person name="Lipzen A."/>
            <person name="Chen C."/>
            <person name="Yan M."/>
            <person name="Daum C."/>
            <person name="Ng V."/>
            <person name="Clum A."/>
            <person name="Steindorff A."/>
            <person name="Ohm R.A."/>
            <person name="Martin F."/>
            <person name="Silar P."/>
            <person name="Natvig D.O."/>
            <person name="Lalanne C."/>
            <person name="Gautier V."/>
            <person name="Ament-Velasquez S.L."/>
            <person name="Kruys A."/>
            <person name="Hutchinson M.I."/>
            <person name="Powell A.J."/>
            <person name="Barry K."/>
            <person name="Miller A.N."/>
            <person name="Grigoriev I.V."/>
            <person name="Debuchy R."/>
            <person name="Gladieux P."/>
            <person name="Hiltunen Thoren M."/>
            <person name="Johannesson H."/>
        </authorList>
    </citation>
    <scope>NUCLEOTIDE SEQUENCE</scope>
    <source>
        <strain evidence="2">CBS 141.50</strain>
    </source>
</reference>
<organism evidence="2 3">
    <name type="scientific">Dichotomopilus funicola</name>
    <dbReference type="NCBI Taxonomy" id="1934379"/>
    <lineage>
        <taxon>Eukaryota</taxon>
        <taxon>Fungi</taxon>
        <taxon>Dikarya</taxon>
        <taxon>Ascomycota</taxon>
        <taxon>Pezizomycotina</taxon>
        <taxon>Sordariomycetes</taxon>
        <taxon>Sordariomycetidae</taxon>
        <taxon>Sordariales</taxon>
        <taxon>Chaetomiaceae</taxon>
        <taxon>Dichotomopilus</taxon>
    </lineage>
</organism>
<dbReference type="Proteomes" id="UP001302676">
    <property type="component" value="Unassembled WGS sequence"/>
</dbReference>
<feature type="compositionally biased region" description="Acidic residues" evidence="1">
    <location>
        <begin position="322"/>
        <end position="346"/>
    </location>
</feature>
<evidence type="ECO:0000313" key="3">
    <source>
        <dbReference type="Proteomes" id="UP001302676"/>
    </source>
</evidence>
<feature type="region of interest" description="Disordered" evidence="1">
    <location>
        <begin position="213"/>
        <end position="260"/>
    </location>
</feature>
<comment type="caution">
    <text evidence="2">The sequence shown here is derived from an EMBL/GenBank/DDBJ whole genome shotgun (WGS) entry which is preliminary data.</text>
</comment>
<dbReference type="AlphaFoldDB" id="A0AAN6UWQ4"/>
<feature type="region of interest" description="Disordered" evidence="1">
    <location>
        <begin position="1"/>
        <end position="35"/>
    </location>
</feature>
<evidence type="ECO:0000256" key="1">
    <source>
        <dbReference type="SAM" id="MobiDB-lite"/>
    </source>
</evidence>
<reference evidence="2" key="2">
    <citation type="submission" date="2023-05" db="EMBL/GenBank/DDBJ databases">
        <authorList>
            <consortium name="Lawrence Berkeley National Laboratory"/>
            <person name="Steindorff A."/>
            <person name="Hensen N."/>
            <person name="Bonometti L."/>
            <person name="Westerberg I."/>
            <person name="Brannstrom I.O."/>
            <person name="Guillou S."/>
            <person name="Cros-Aarteil S."/>
            <person name="Calhoun S."/>
            <person name="Haridas S."/>
            <person name="Kuo A."/>
            <person name="Mondo S."/>
            <person name="Pangilinan J."/>
            <person name="Riley R."/>
            <person name="Labutti K."/>
            <person name="Andreopoulos B."/>
            <person name="Lipzen A."/>
            <person name="Chen C."/>
            <person name="Yanf M."/>
            <person name="Daum C."/>
            <person name="Ng V."/>
            <person name="Clum A."/>
            <person name="Ohm R."/>
            <person name="Martin F."/>
            <person name="Silar P."/>
            <person name="Natvig D."/>
            <person name="Lalanne C."/>
            <person name="Gautier V."/>
            <person name="Ament-Velasquez S.L."/>
            <person name="Kruys A."/>
            <person name="Hutchinson M.I."/>
            <person name="Powell A.J."/>
            <person name="Barry K."/>
            <person name="Miller A.N."/>
            <person name="Grigoriev I.V."/>
            <person name="Debuchy R."/>
            <person name="Gladieux P."/>
            <person name="Thoren M.H."/>
            <person name="Johannesson H."/>
        </authorList>
    </citation>
    <scope>NUCLEOTIDE SEQUENCE</scope>
    <source>
        <strain evidence="2">CBS 141.50</strain>
    </source>
</reference>
<keyword evidence="3" id="KW-1185">Reference proteome</keyword>
<accession>A0AAN6UWQ4</accession>
<dbReference type="GeneID" id="87814928"/>
<evidence type="ECO:0000313" key="2">
    <source>
        <dbReference type="EMBL" id="KAK4140410.1"/>
    </source>
</evidence>
<feature type="compositionally biased region" description="Basic residues" evidence="1">
    <location>
        <begin position="22"/>
        <end position="32"/>
    </location>
</feature>
<feature type="region of interest" description="Disordered" evidence="1">
    <location>
        <begin position="297"/>
        <end position="354"/>
    </location>
</feature>
<proteinExistence type="predicted"/>